<keyword evidence="2" id="KW-1133">Transmembrane helix</keyword>
<keyword evidence="2" id="KW-0812">Transmembrane</keyword>
<dbReference type="InterPro" id="IPR013422">
    <property type="entry name" value="CRISPR-assoc_prot_Cas5_N"/>
</dbReference>
<dbReference type="AlphaFoldDB" id="A0A9E7MAE0"/>
<keyword evidence="4" id="KW-1185">Reference proteome</keyword>
<evidence type="ECO:0000313" key="3">
    <source>
        <dbReference type="EMBL" id="USH00006.1"/>
    </source>
</evidence>
<keyword evidence="1" id="KW-0051">Antiviral defense</keyword>
<proteinExistence type="predicted"/>
<evidence type="ECO:0000256" key="2">
    <source>
        <dbReference type="SAM" id="Phobius"/>
    </source>
</evidence>
<feature type="transmembrane region" description="Helical" evidence="2">
    <location>
        <begin position="28"/>
        <end position="45"/>
    </location>
</feature>
<dbReference type="Proteomes" id="UP001056425">
    <property type="component" value="Chromosome"/>
</dbReference>
<reference evidence="3 4" key="1">
    <citation type="submission" date="2021-08" db="EMBL/GenBank/DDBJ databases">
        <title>Thermococcus onnuriiensis IOH2.</title>
        <authorList>
            <person name="Park Y.-J."/>
        </authorList>
    </citation>
    <scope>NUCLEOTIDE SEQUENCE [LARGE SCALE GENOMIC DNA]</scope>
    <source>
        <strain evidence="3 4">IOH2</strain>
    </source>
</reference>
<evidence type="ECO:0000313" key="4">
    <source>
        <dbReference type="Proteomes" id="UP001056425"/>
    </source>
</evidence>
<dbReference type="GO" id="GO:0051607">
    <property type="term" value="P:defense response to virus"/>
    <property type="evidence" value="ECO:0007669"/>
    <property type="project" value="UniProtKB-KW"/>
</dbReference>
<evidence type="ECO:0000256" key="1">
    <source>
        <dbReference type="ARBA" id="ARBA00023118"/>
    </source>
</evidence>
<accession>A0A9E7MAE0</accession>
<organism evidence="3 4">
    <name type="scientific">Thermococcus argininiproducens</name>
    <dbReference type="NCBI Taxonomy" id="2866384"/>
    <lineage>
        <taxon>Archaea</taxon>
        <taxon>Methanobacteriati</taxon>
        <taxon>Methanobacteriota</taxon>
        <taxon>Thermococci</taxon>
        <taxon>Thermococcales</taxon>
        <taxon>Thermococcaceae</taxon>
        <taxon>Thermococcus</taxon>
    </lineage>
</organism>
<sequence>MEKGLTVDVLFDLAHFRVHTTMKSRTSYLIPLPTTVLGFFFSILGKSREAYIREREQFKAGAKLLSINGIARENAQLLKLKRGREDRTTEELMLLVKPKYRFAIWGKQKLINNLYERIQTFDFEFVPYGGISEFIISEIENPQLYDEYEEKDTIKDSYVPQSLLNSLRILDNGIVYNLPYVYSGEPKFVIMGWNVELNLKQKISTIDGVPLYPPFMVI</sequence>
<protein>
    <submittedName>
        <fullName evidence="3">CRISPR-associated protein Cas5</fullName>
    </submittedName>
</protein>
<keyword evidence="2" id="KW-0472">Membrane</keyword>
<name>A0A9E7MAE0_9EURY</name>
<gene>
    <name evidence="3" type="primary">cas5</name>
    <name evidence="3" type="ORF">K1720_00500</name>
</gene>
<dbReference type="GeneID" id="72776777"/>
<dbReference type="KEGG" id="thei:K1720_00500"/>
<dbReference type="NCBIfam" id="TIGR02593">
    <property type="entry name" value="CRISPR_cas5"/>
    <property type="match status" value="1"/>
</dbReference>
<dbReference type="EMBL" id="CP080572">
    <property type="protein sequence ID" value="USH00006.1"/>
    <property type="molecule type" value="Genomic_DNA"/>
</dbReference>
<dbReference type="RefSeq" id="WP_251949272.1">
    <property type="nucleotide sequence ID" value="NZ_CP080572.1"/>
</dbReference>